<evidence type="ECO:0000313" key="5">
    <source>
        <dbReference type="EMBL" id="RAQ94329.1"/>
    </source>
</evidence>
<dbReference type="InterPro" id="IPR036388">
    <property type="entry name" value="WH-like_DNA-bd_sf"/>
</dbReference>
<dbReference type="InterPro" id="IPR050679">
    <property type="entry name" value="Bact_HTH_transcr_reg"/>
</dbReference>
<dbReference type="FunFam" id="1.10.10.10:FF:000079">
    <property type="entry name" value="GntR family transcriptional regulator"/>
    <property type="match status" value="1"/>
</dbReference>
<evidence type="ECO:0000259" key="4">
    <source>
        <dbReference type="PROSITE" id="PS50949"/>
    </source>
</evidence>
<dbReference type="Gene3D" id="3.40.1410.10">
    <property type="entry name" value="Chorismate lyase-like"/>
    <property type="match status" value="1"/>
</dbReference>
<keyword evidence="2" id="KW-0238">DNA-binding</keyword>
<name>A0A328VBZ5_9CHLR</name>
<evidence type="ECO:0000256" key="1">
    <source>
        <dbReference type="ARBA" id="ARBA00023015"/>
    </source>
</evidence>
<dbReference type="AlphaFoldDB" id="A0A328VBZ5"/>
<keyword evidence="6" id="KW-1185">Reference proteome</keyword>
<dbReference type="Pfam" id="PF00392">
    <property type="entry name" value="GntR"/>
    <property type="match status" value="1"/>
</dbReference>
<keyword evidence="1" id="KW-0805">Transcription regulation</keyword>
<evidence type="ECO:0000256" key="2">
    <source>
        <dbReference type="ARBA" id="ARBA00023125"/>
    </source>
</evidence>
<dbReference type="GO" id="GO:0003700">
    <property type="term" value="F:DNA-binding transcription factor activity"/>
    <property type="evidence" value="ECO:0007669"/>
    <property type="project" value="InterPro"/>
</dbReference>
<evidence type="ECO:0000313" key="6">
    <source>
        <dbReference type="Proteomes" id="UP000248706"/>
    </source>
</evidence>
<keyword evidence="3" id="KW-0804">Transcription</keyword>
<dbReference type="PANTHER" id="PTHR44846">
    <property type="entry name" value="MANNOSYL-D-GLYCERATE TRANSPORT/METABOLISM SYSTEM REPRESSOR MNGR-RELATED"/>
    <property type="match status" value="1"/>
</dbReference>
<dbReference type="InterPro" id="IPR011663">
    <property type="entry name" value="UTRA"/>
</dbReference>
<feature type="domain" description="HTH gntR-type" evidence="4">
    <location>
        <begin position="15"/>
        <end position="83"/>
    </location>
</feature>
<dbReference type="SUPFAM" id="SSF46785">
    <property type="entry name" value="Winged helix' DNA-binding domain"/>
    <property type="match status" value="1"/>
</dbReference>
<dbReference type="InterPro" id="IPR036390">
    <property type="entry name" value="WH_DNA-bd_sf"/>
</dbReference>
<reference evidence="5 6" key="1">
    <citation type="submission" date="2016-08" db="EMBL/GenBank/DDBJ databases">
        <title>Analysis of Carbohydrate Active Enzymes in Thermogemmatispora T81 Reveals Carbohydrate Degradation Ability.</title>
        <authorList>
            <person name="Tomazini A."/>
            <person name="Lal S."/>
            <person name="Stott M."/>
            <person name="Henrissat B."/>
            <person name="Polikarpov I."/>
            <person name="Sparling R."/>
            <person name="Levin D.B."/>
        </authorList>
    </citation>
    <scope>NUCLEOTIDE SEQUENCE [LARGE SCALE GENOMIC DNA]</scope>
    <source>
        <strain evidence="5 6">T81</strain>
    </source>
</reference>
<dbReference type="GO" id="GO:0003677">
    <property type="term" value="F:DNA binding"/>
    <property type="evidence" value="ECO:0007669"/>
    <property type="project" value="UniProtKB-KW"/>
</dbReference>
<dbReference type="EMBL" id="MCIF01000002">
    <property type="protein sequence ID" value="RAQ94329.1"/>
    <property type="molecule type" value="Genomic_DNA"/>
</dbReference>
<dbReference type="SMART" id="SM00866">
    <property type="entry name" value="UTRA"/>
    <property type="match status" value="1"/>
</dbReference>
<dbReference type="PRINTS" id="PR00035">
    <property type="entry name" value="HTHGNTR"/>
</dbReference>
<dbReference type="PANTHER" id="PTHR44846:SF1">
    <property type="entry name" value="MANNOSYL-D-GLYCERATE TRANSPORT_METABOLISM SYSTEM REPRESSOR MNGR-RELATED"/>
    <property type="match status" value="1"/>
</dbReference>
<dbReference type="SMART" id="SM00345">
    <property type="entry name" value="HTH_GNTR"/>
    <property type="match status" value="1"/>
</dbReference>
<dbReference type="Pfam" id="PF07702">
    <property type="entry name" value="UTRA"/>
    <property type="match status" value="1"/>
</dbReference>
<dbReference type="Gene3D" id="1.10.10.10">
    <property type="entry name" value="Winged helix-like DNA-binding domain superfamily/Winged helix DNA-binding domain"/>
    <property type="match status" value="1"/>
</dbReference>
<proteinExistence type="predicted"/>
<dbReference type="CDD" id="cd07377">
    <property type="entry name" value="WHTH_GntR"/>
    <property type="match status" value="1"/>
</dbReference>
<dbReference type="InterPro" id="IPR000524">
    <property type="entry name" value="Tscrpt_reg_HTH_GntR"/>
</dbReference>
<dbReference type="Proteomes" id="UP000248706">
    <property type="component" value="Unassembled WGS sequence"/>
</dbReference>
<gene>
    <name evidence="5" type="ORF">A4R35_02215</name>
</gene>
<dbReference type="PROSITE" id="PS50949">
    <property type="entry name" value="HTH_GNTR"/>
    <property type="match status" value="1"/>
</dbReference>
<organism evidence="5 6">
    <name type="scientific">Thermogemmatispora tikiterensis</name>
    <dbReference type="NCBI Taxonomy" id="1825093"/>
    <lineage>
        <taxon>Bacteria</taxon>
        <taxon>Bacillati</taxon>
        <taxon>Chloroflexota</taxon>
        <taxon>Ktedonobacteria</taxon>
        <taxon>Thermogemmatisporales</taxon>
        <taxon>Thermogemmatisporaceae</taxon>
        <taxon>Thermogemmatispora</taxon>
    </lineage>
</organism>
<evidence type="ECO:0000256" key="3">
    <source>
        <dbReference type="ARBA" id="ARBA00023163"/>
    </source>
</evidence>
<protein>
    <recommendedName>
        <fullName evidence="4">HTH gntR-type domain-containing protein</fullName>
    </recommendedName>
</protein>
<dbReference type="SUPFAM" id="SSF64288">
    <property type="entry name" value="Chorismate lyase-like"/>
    <property type="match status" value="1"/>
</dbReference>
<sequence>MAEPRYRAASKSSPVPMHFQVERDMRERILNGTWKPGQQLPGELELCNLYGVSRTTVRQALAVLVDEGLIVRERGRGSFVRDLTITAGARGLTSFSDEMAARGMRAGARVLSIGLEPSTSEMAQRLRLAAGEALVVVRRVRYANDTPIGIQTAYLPAARFPELERADLNERSLYQYLEERYGVVPAEAVEIFSMTSISGQQAQLLQVSEGACGFHVERLTFDEAKQPFEFVVSILRGDRYRVQLFLRASRRQR</sequence>
<accession>A0A328VBZ5</accession>
<dbReference type="InterPro" id="IPR028978">
    <property type="entry name" value="Chorismate_lyase_/UTRA_dom_sf"/>
</dbReference>
<dbReference type="GO" id="GO:0045892">
    <property type="term" value="P:negative regulation of DNA-templated transcription"/>
    <property type="evidence" value="ECO:0007669"/>
    <property type="project" value="TreeGrafter"/>
</dbReference>
<comment type="caution">
    <text evidence="5">The sequence shown here is derived from an EMBL/GenBank/DDBJ whole genome shotgun (WGS) entry which is preliminary data.</text>
</comment>